<evidence type="ECO:0000256" key="1">
    <source>
        <dbReference type="SAM" id="MobiDB-lite"/>
    </source>
</evidence>
<protein>
    <submittedName>
        <fullName evidence="2">Atp-dependent clp protease proteolytic protein</fullName>
    </submittedName>
</protein>
<dbReference type="RefSeq" id="XP_067927523.1">
    <property type="nucleotide sequence ID" value="XM_068060498.1"/>
</dbReference>
<keyword evidence="2" id="KW-0378">Hydrolase</keyword>
<proteinExistence type="predicted"/>
<dbReference type="Proteomes" id="UP000221165">
    <property type="component" value="Unassembled WGS sequence"/>
</dbReference>
<feature type="compositionally biased region" description="Polar residues" evidence="1">
    <location>
        <begin position="263"/>
        <end position="275"/>
    </location>
</feature>
<accession>A0A2C6LCV4</accession>
<gene>
    <name evidence="2" type="ORF">CSUI_000264</name>
</gene>
<dbReference type="GeneID" id="94423709"/>
<dbReference type="VEuPathDB" id="ToxoDB:CSUI_000264"/>
<dbReference type="EMBL" id="MIGC01000113">
    <property type="protein sequence ID" value="PHJ25877.1"/>
    <property type="molecule type" value="Genomic_DNA"/>
</dbReference>
<name>A0A2C6LCV4_9APIC</name>
<feature type="non-terminal residue" evidence="2">
    <location>
        <position position="1"/>
    </location>
</feature>
<keyword evidence="3" id="KW-1185">Reference proteome</keyword>
<sequence length="552" mass="62642">YRLLHVLASSPSTDPDIVRRLADAFVFLWEGDLNAKIEPPAALQLLETLALKNVTEKNFVKETCRRLHCYLHLGLLTPAEKTRLAVVYGHLGLQHLTFFRHIAAEIVHQQSMRQRLLALGKRVPSADELQTRKQLERRRRLAQVQTQLYRQLVGGKEASKADTSVNNKAEQTSNASLSSDPAANSRQGADRTEGLAVGISKAIGRLEKGEGEWRWIECGRQGFVGGLGFDKDFSLSGVSLPEPVMPLVTREKMEEYRRGDSVVGSTPESKMQSEVCSGGHNLRDEAENKETFERSEEIPTAGITEYTLGQMAVIADSMLFLGFHHHSNFFRDVADVISQRVNDYSVIETLDPQQCTSLMICFAECKRGFPDDSELLRRLTERFLDALVCEVASPGQCFLFFKSLVKWSSTKVVRPHVCRRGWRERTNEYKELEWLHQPRSGHAADTRPLVLVLCKHLCKRIHCFSMKELTGMLRAIAYLNFTEEAFFTVFVDFLKQRIQDMHEEDIANVTQAFNKAKVEEPHLFALMGKRYQLLQSSMMSVKGRGVLVRRIG</sequence>
<dbReference type="GO" id="GO:0006508">
    <property type="term" value="P:proteolysis"/>
    <property type="evidence" value="ECO:0007669"/>
    <property type="project" value="UniProtKB-KW"/>
</dbReference>
<evidence type="ECO:0000313" key="3">
    <source>
        <dbReference type="Proteomes" id="UP000221165"/>
    </source>
</evidence>
<evidence type="ECO:0000313" key="2">
    <source>
        <dbReference type="EMBL" id="PHJ25877.1"/>
    </source>
</evidence>
<comment type="caution">
    <text evidence="2">The sequence shown here is derived from an EMBL/GenBank/DDBJ whole genome shotgun (WGS) entry which is preliminary data.</text>
</comment>
<organism evidence="2 3">
    <name type="scientific">Cystoisospora suis</name>
    <dbReference type="NCBI Taxonomy" id="483139"/>
    <lineage>
        <taxon>Eukaryota</taxon>
        <taxon>Sar</taxon>
        <taxon>Alveolata</taxon>
        <taxon>Apicomplexa</taxon>
        <taxon>Conoidasida</taxon>
        <taxon>Coccidia</taxon>
        <taxon>Eucoccidiorida</taxon>
        <taxon>Eimeriorina</taxon>
        <taxon>Sarcocystidae</taxon>
        <taxon>Cystoisospora</taxon>
    </lineage>
</organism>
<feature type="region of interest" description="Disordered" evidence="1">
    <location>
        <begin position="258"/>
        <end position="278"/>
    </location>
</feature>
<dbReference type="OrthoDB" id="361350at2759"/>
<feature type="compositionally biased region" description="Polar residues" evidence="1">
    <location>
        <begin position="161"/>
        <end position="187"/>
    </location>
</feature>
<keyword evidence="2" id="KW-0645">Protease</keyword>
<feature type="region of interest" description="Disordered" evidence="1">
    <location>
        <begin position="159"/>
        <end position="191"/>
    </location>
</feature>
<dbReference type="GO" id="GO:0008233">
    <property type="term" value="F:peptidase activity"/>
    <property type="evidence" value="ECO:0007669"/>
    <property type="project" value="UniProtKB-KW"/>
</dbReference>
<reference evidence="2 3" key="1">
    <citation type="journal article" date="2017" name="Int. J. Parasitol.">
        <title>The genome of the protozoan parasite Cystoisospora suis and a reverse vaccinology approach to identify vaccine candidates.</title>
        <authorList>
            <person name="Palmieri N."/>
            <person name="Shrestha A."/>
            <person name="Ruttkowski B."/>
            <person name="Beck T."/>
            <person name="Vogl C."/>
            <person name="Tomley F."/>
            <person name="Blake D.P."/>
            <person name="Joachim A."/>
        </authorList>
    </citation>
    <scope>NUCLEOTIDE SEQUENCE [LARGE SCALE GENOMIC DNA]</scope>
    <source>
        <strain evidence="2 3">Wien I</strain>
    </source>
</reference>
<dbReference type="AlphaFoldDB" id="A0A2C6LCV4"/>